<dbReference type="AlphaFoldDB" id="A0A2R4CEG2"/>
<dbReference type="InterPro" id="IPR006597">
    <property type="entry name" value="Sel1-like"/>
</dbReference>
<reference evidence="2 3" key="1">
    <citation type="submission" date="2018-03" db="EMBL/GenBank/DDBJ databases">
        <title>Massilia armeniaca sp. nov., isolated from desert soil.</title>
        <authorList>
            <person name="Huang H."/>
            <person name="Ren M."/>
        </authorList>
    </citation>
    <scope>NUCLEOTIDE SEQUENCE [LARGE SCALE GENOMIC DNA]</scope>
    <source>
        <strain evidence="2 3">ZMN-3</strain>
    </source>
</reference>
<dbReference type="PANTHER" id="PTHR11102">
    <property type="entry name" value="SEL-1-LIKE PROTEIN"/>
    <property type="match status" value="1"/>
</dbReference>
<organism evidence="2 3">
    <name type="scientific">Pseudoduganella armeniaca</name>
    <dbReference type="NCBI Taxonomy" id="2072590"/>
    <lineage>
        <taxon>Bacteria</taxon>
        <taxon>Pseudomonadati</taxon>
        <taxon>Pseudomonadota</taxon>
        <taxon>Betaproteobacteria</taxon>
        <taxon>Burkholderiales</taxon>
        <taxon>Oxalobacteraceae</taxon>
        <taxon>Telluria group</taxon>
        <taxon>Pseudoduganella</taxon>
    </lineage>
</organism>
<name>A0A2R4CEG2_9BURK</name>
<dbReference type="Proteomes" id="UP000240505">
    <property type="component" value="Chromosome"/>
</dbReference>
<dbReference type="InterPro" id="IPR050767">
    <property type="entry name" value="Sel1_AlgK"/>
</dbReference>
<evidence type="ECO:0000259" key="1">
    <source>
        <dbReference type="Pfam" id="PF19933"/>
    </source>
</evidence>
<dbReference type="SMART" id="SM00671">
    <property type="entry name" value="SEL1"/>
    <property type="match status" value="2"/>
</dbReference>
<dbReference type="PANTHER" id="PTHR11102:SF160">
    <property type="entry name" value="ERAD-ASSOCIATED E3 UBIQUITIN-PROTEIN LIGASE COMPONENT HRD3"/>
    <property type="match status" value="1"/>
</dbReference>
<proteinExistence type="predicted"/>
<evidence type="ECO:0000313" key="3">
    <source>
        <dbReference type="Proteomes" id="UP000240505"/>
    </source>
</evidence>
<dbReference type="KEGG" id="masz:C9I28_22100"/>
<protein>
    <submittedName>
        <fullName evidence="2">Sel1 repeat family protein</fullName>
    </submittedName>
</protein>
<dbReference type="Pfam" id="PF19933">
    <property type="entry name" value="DUF6396"/>
    <property type="match status" value="1"/>
</dbReference>
<evidence type="ECO:0000313" key="2">
    <source>
        <dbReference type="EMBL" id="AVR98029.1"/>
    </source>
</evidence>
<sequence length="336" mass="37213">MQRLGFFIPRVPSVALVFILSVCATQDQPRDMTLPRFTKLEPFNPHRADFVCKHEADVTPPISAEAEALFQRALALDDHDLWPAQRDYVGMASLYEEAMKLGHWKAQFNLAGAYLQGIGVQQDIDKALGLTEDLMRKGVPAAWDNMGAYYMGGVGSLEQDATVAYAFWQRAADMGSMVAQTYIGAKLLGATDQAPEWWANKSVGMKMLECAYAQGYARAGYELGLEYWMRGKTDGTKKAQALQYFHQAISFGSEEAAGYLFADFHTGPSDTSSIVPEADKSRSERYSVLSDALSRNHDLRFPNLDRVLPLPPAELPTWDGNKETLINAARGIVSKP</sequence>
<dbReference type="InterPro" id="IPR045653">
    <property type="entry name" value="DUF6396"/>
</dbReference>
<dbReference type="EMBL" id="CP028324">
    <property type="protein sequence ID" value="AVR98029.1"/>
    <property type="molecule type" value="Genomic_DNA"/>
</dbReference>
<accession>A0A2R4CEG2</accession>
<gene>
    <name evidence="2" type="ORF">C9I28_22100</name>
</gene>
<dbReference type="SUPFAM" id="SSF81901">
    <property type="entry name" value="HCP-like"/>
    <property type="match status" value="1"/>
</dbReference>
<dbReference type="RefSeq" id="WP_229415773.1">
    <property type="nucleotide sequence ID" value="NZ_CP028324.1"/>
</dbReference>
<dbReference type="Gene3D" id="1.25.40.10">
    <property type="entry name" value="Tetratricopeptide repeat domain"/>
    <property type="match status" value="1"/>
</dbReference>
<keyword evidence="3" id="KW-1185">Reference proteome</keyword>
<dbReference type="Pfam" id="PF08238">
    <property type="entry name" value="Sel1"/>
    <property type="match status" value="3"/>
</dbReference>
<feature type="domain" description="DUF6396" evidence="1">
    <location>
        <begin position="271"/>
        <end position="321"/>
    </location>
</feature>
<dbReference type="InterPro" id="IPR011990">
    <property type="entry name" value="TPR-like_helical_dom_sf"/>
</dbReference>